<feature type="transmembrane region" description="Helical" evidence="6">
    <location>
        <begin position="39"/>
        <end position="62"/>
    </location>
</feature>
<evidence type="ECO:0000256" key="6">
    <source>
        <dbReference type="SAM" id="Phobius"/>
    </source>
</evidence>
<keyword evidence="4 6" id="KW-1133">Transmembrane helix</keyword>
<evidence type="ECO:0000256" key="3">
    <source>
        <dbReference type="ARBA" id="ARBA00022692"/>
    </source>
</evidence>
<feature type="transmembrane region" description="Helical" evidence="6">
    <location>
        <begin position="403"/>
        <end position="421"/>
    </location>
</feature>
<dbReference type="NCBIfam" id="TIGR00797">
    <property type="entry name" value="matE"/>
    <property type="match status" value="1"/>
</dbReference>
<dbReference type="PANTHER" id="PTHR42893:SF46">
    <property type="entry name" value="PROTEIN DETOXIFICATION 44, CHLOROPLASTIC"/>
    <property type="match status" value="1"/>
</dbReference>
<dbReference type="GO" id="GO:0005886">
    <property type="term" value="C:plasma membrane"/>
    <property type="evidence" value="ECO:0007669"/>
    <property type="project" value="TreeGrafter"/>
</dbReference>
<feature type="transmembrane region" description="Helical" evidence="6">
    <location>
        <begin position="264"/>
        <end position="286"/>
    </location>
</feature>
<reference evidence="7" key="1">
    <citation type="submission" date="2024-07" db="EMBL/GenBank/DDBJ databases">
        <title>Complete genome sequence of Prevotella sp. YM-2024 GTC17254.</title>
        <authorList>
            <person name="Hayashi M."/>
            <person name="Muto Y."/>
            <person name="Tanaka K."/>
            <person name="Niwa H."/>
        </authorList>
    </citation>
    <scope>NUCLEOTIDE SEQUENCE</scope>
    <source>
        <strain evidence="7">GTC17254</strain>
    </source>
</reference>
<comment type="subcellular location">
    <subcellularLocation>
        <location evidence="1">Membrane</location>
        <topology evidence="1">Multi-pass membrane protein</topology>
    </subcellularLocation>
</comment>
<evidence type="ECO:0000256" key="5">
    <source>
        <dbReference type="ARBA" id="ARBA00023136"/>
    </source>
</evidence>
<dbReference type="EMBL" id="AP035786">
    <property type="protein sequence ID" value="BFO73415.1"/>
    <property type="molecule type" value="Genomic_DNA"/>
</dbReference>
<keyword evidence="5 6" id="KW-0472">Membrane</keyword>
<dbReference type="GO" id="GO:0042910">
    <property type="term" value="F:xenobiotic transmembrane transporter activity"/>
    <property type="evidence" value="ECO:0007669"/>
    <property type="project" value="InterPro"/>
</dbReference>
<feature type="transmembrane region" description="Helical" evidence="6">
    <location>
        <begin position="83"/>
        <end position="107"/>
    </location>
</feature>
<name>A0AB33IZM6_9BACT</name>
<protein>
    <submittedName>
        <fullName evidence="7">MATE family efflux transporter</fullName>
    </submittedName>
</protein>
<feature type="transmembrane region" description="Helical" evidence="6">
    <location>
        <begin position="12"/>
        <end position="33"/>
    </location>
</feature>
<dbReference type="InterPro" id="IPR044644">
    <property type="entry name" value="DinF-like"/>
</dbReference>
<feature type="transmembrane region" description="Helical" evidence="6">
    <location>
        <begin position="233"/>
        <end position="252"/>
    </location>
</feature>
<evidence type="ECO:0000256" key="2">
    <source>
        <dbReference type="ARBA" id="ARBA00010199"/>
    </source>
</evidence>
<dbReference type="AlphaFoldDB" id="A0AB33IZM6"/>
<dbReference type="Pfam" id="PF01554">
    <property type="entry name" value="MatE"/>
    <property type="match status" value="2"/>
</dbReference>
<feature type="transmembrane region" description="Helical" evidence="6">
    <location>
        <begin position="376"/>
        <end position="397"/>
    </location>
</feature>
<gene>
    <name evidence="7" type="ORF">GTC17254_10120</name>
</gene>
<feature type="transmembrane region" description="Helical" evidence="6">
    <location>
        <begin position="306"/>
        <end position="333"/>
    </location>
</feature>
<dbReference type="InterPro" id="IPR002528">
    <property type="entry name" value="MATE_fam"/>
</dbReference>
<sequence length="430" mass="47001">MKPIDSRILQLAIPSIISNITAPLLGMVDLAIVGHLGDVALIGAIAVGAMIFNVVYWLLGFLRMGTSGMTSQALGRRDFGEVMTLWLSSLVVGVGLGCLLILLQWPIGHLALVAIQPSDAIWQFVETYFRICIWGAPAMLGLYGLTGWYIGMQNTRVPMLVSVFQNVVNIVASLTLAIGMDMKLEGVALGTLTAQWSGFLLSLLIWLMRYGRLSRYMTGVRLTGNFFTVNRDLFLRTVFLVSVNLFFVSAGARSGDVVLSANTLLMTLYTLFSYIMDGFAFAGEALGGKSFGQRDRAGFDELCRRLAFWGGGMVVLFTLLYMVGGHLLLSLLTSDVSVLAVTDSYLGWALLIPAAGVGAFILDGIFVGLTATRGMIASSFLSTVLFLAVYFAGMGVWSNHALWLAFILYLMNRGIVEYIWLKKINRVIWK</sequence>
<comment type="similarity">
    <text evidence="2">Belongs to the multi antimicrobial extrusion (MATE) (TC 2.A.66.1) family.</text>
</comment>
<evidence type="ECO:0000256" key="4">
    <source>
        <dbReference type="ARBA" id="ARBA00022989"/>
    </source>
</evidence>
<organism evidence="7">
    <name type="scientific">Prevotella sp. GTC17254</name>
    <dbReference type="NCBI Taxonomy" id="3236794"/>
    <lineage>
        <taxon>Bacteria</taxon>
        <taxon>Pseudomonadati</taxon>
        <taxon>Bacteroidota</taxon>
        <taxon>Bacteroidia</taxon>
        <taxon>Bacteroidales</taxon>
        <taxon>Prevotellaceae</taxon>
        <taxon>Prevotella</taxon>
    </lineage>
</organism>
<dbReference type="GO" id="GO:0015297">
    <property type="term" value="F:antiporter activity"/>
    <property type="evidence" value="ECO:0007669"/>
    <property type="project" value="InterPro"/>
</dbReference>
<evidence type="ECO:0000256" key="1">
    <source>
        <dbReference type="ARBA" id="ARBA00004141"/>
    </source>
</evidence>
<feature type="transmembrane region" description="Helical" evidence="6">
    <location>
        <begin position="186"/>
        <end position="207"/>
    </location>
</feature>
<keyword evidence="3 6" id="KW-0812">Transmembrane</keyword>
<dbReference type="PANTHER" id="PTHR42893">
    <property type="entry name" value="PROTEIN DETOXIFICATION 44, CHLOROPLASTIC-RELATED"/>
    <property type="match status" value="1"/>
</dbReference>
<feature type="transmembrane region" description="Helical" evidence="6">
    <location>
        <begin position="157"/>
        <end position="180"/>
    </location>
</feature>
<proteinExistence type="inferred from homology"/>
<dbReference type="CDD" id="cd13136">
    <property type="entry name" value="MATE_DinF_like"/>
    <property type="match status" value="1"/>
</dbReference>
<evidence type="ECO:0000313" key="7">
    <source>
        <dbReference type="EMBL" id="BFO73415.1"/>
    </source>
</evidence>
<feature type="transmembrane region" description="Helical" evidence="6">
    <location>
        <begin position="345"/>
        <end position="369"/>
    </location>
</feature>
<feature type="transmembrane region" description="Helical" evidence="6">
    <location>
        <begin position="127"/>
        <end position="150"/>
    </location>
</feature>
<accession>A0AB33IZM6</accession>